<accession>A0AAP0BQQ6</accession>
<dbReference type="Proteomes" id="UP001418222">
    <property type="component" value="Unassembled WGS sequence"/>
</dbReference>
<protein>
    <submittedName>
        <fullName evidence="2">Uncharacterized protein</fullName>
    </submittedName>
</protein>
<dbReference type="AlphaFoldDB" id="A0AAP0BQQ6"/>
<sequence length="56" mass="6129">MEDLGEYGELPSHTLHSTPSPDLPPRETLILPLASTGFGIKQNIEPSSKGDPKWEN</sequence>
<proteinExistence type="predicted"/>
<evidence type="ECO:0000313" key="2">
    <source>
        <dbReference type="EMBL" id="KAK8946745.1"/>
    </source>
</evidence>
<gene>
    <name evidence="2" type="ORF">KSP39_PZI007490</name>
</gene>
<name>A0AAP0BQQ6_9ASPA</name>
<evidence type="ECO:0000313" key="3">
    <source>
        <dbReference type="Proteomes" id="UP001418222"/>
    </source>
</evidence>
<evidence type="ECO:0000256" key="1">
    <source>
        <dbReference type="SAM" id="MobiDB-lite"/>
    </source>
</evidence>
<keyword evidence="3" id="KW-1185">Reference proteome</keyword>
<comment type="caution">
    <text evidence="2">The sequence shown here is derived from an EMBL/GenBank/DDBJ whole genome shotgun (WGS) entry which is preliminary data.</text>
</comment>
<reference evidence="2 3" key="1">
    <citation type="journal article" date="2022" name="Nat. Plants">
        <title>Genomes of leafy and leafless Platanthera orchids illuminate the evolution of mycoheterotrophy.</title>
        <authorList>
            <person name="Li M.H."/>
            <person name="Liu K.W."/>
            <person name="Li Z."/>
            <person name="Lu H.C."/>
            <person name="Ye Q.L."/>
            <person name="Zhang D."/>
            <person name="Wang J.Y."/>
            <person name="Li Y.F."/>
            <person name="Zhong Z.M."/>
            <person name="Liu X."/>
            <person name="Yu X."/>
            <person name="Liu D.K."/>
            <person name="Tu X.D."/>
            <person name="Liu B."/>
            <person name="Hao Y."/>
            <person name="Liao X.Y."/>
            <person name="Jiang Y.T."/>
            <person name="Sun W.H."/>
            <person name="Chen J."/>
            <person name="Chen Y.Q."/>
            <person name="Ai Y."/>
            <person name="Zhai J.W."/>
            <person name="Wu S.S."/>
            <person name="Zhou Z."/>
            <person name="Hsiao Y.Y."/>
            <person name="Wu W.L."/>
            <person name="Chen Y.Y."/>
            <person name="Lin Y.F."/>
            <person name="Hsu J.L."/>
            <person name="Li C.Y."/>
            <person name="Wang Z.W."/>
            <person name="Zhao X."/>
            <person name="Zhong W.Y."/>
            <person name="Ma X.K."/>
            <person name="Ma L."/>
            <person name="Huang J."/>
            <person name="Chen G.Z."/>
            <person name="Huang M.Z."/>
            <person name="Huang L."/>
            <person name="Peng D.H."/>
            <person name="Luo Y.B."/>
            <person name="Zou S.Q."/>
            <person name="Chen S.P."/>
            <person name="Lan S."/>
            <person name="Tsai W.C."/>
            <person name="Van de Peer Y."/>
            <person name="Liu Z.J."/>
        </authorList>
    </citation>
    <scope>NUCLEOTIDE SEQUENCE [LARGE SCALE GENOMIC DNA]</scope>
    <source>
        <strain evidence="2">Lor287</strain>
    </source>
</reference>
<feature type="region of interest" description="Disordered" evidence="1">
    <location>
        <begin position="1"/>
        <end position="27"/>
    </location>
</feature>
<organism evidence="2 3">
    <name type="scientific">Platanthera zijinensis</name>
    <dbReference type="NCBI Taxonomy" id="2320716"/>
    <lineage>
        <taxon>Eukaryota</taxon>
        <taxon>Viridiplantae</taxon>
        <taxon>Streptophyta</taxon>
        <taxon>Embryophyta</taxon>
        <taxon>Tracheophyta</taxon>
        <taxon>Spermatophyta</taxon>
        <taxon>Magnoliopsida</taxon>
        <taxon>Liliopsida</taxon>
        <taxon>Asparagales</taxon>
        <taxon>Orchidaceae</taxon>
        <taxon>Orchidoideae</taxon>
        <taxon>Orchideae</taxon>
        <taxon>Orchidinae</taxon>
        <taxon>Platanthera</taxon>
    </lineage>
</organism>
<dbReference type="EMBL" id="JBBWWQ010000005">
    <property type="protein sequence ID" value="KAK8946745.1"/>
    <property type="molecule type" value="Genomic_DNA"/>
</dbReference>